<protein>
    <submittedName>
        <fullName evidence="1">Uncharacterized protein</fullName>
    </submittedName>
</protein>
<name>A0A1A8WSM7_PLAOA</name>
<dbReference type="EMBL" id="FLQU01001890">
    <property type="protein sequence ID" value="SBS94859.1"/>
    <property type="molecule type" value="Genomic_DNA"/>
</dbReference>
<organism evidence="1 2">
    <name type="scientific">Plasmodium ovale curtisi</name>
    <dbReference type="NCBI Taxonomy" id="864141"/>
    <lineage>
        <taxon>Eukaryota</taxon>
        <taxon>Sar</taxon>
        <taxon>Alveolata</taxon>
        <taxon>Apicomplexa</taxon>
        <taxon>Aconoidasida</taxon>
        <taxon>Haemosporida</taxon>
        <taxon>Plasmodiidae</taxon>
        <taxon>Plasmodium</taxon>
        <taxon>Plasmodium (Plasmodium)</taxon>
    </lineage>
</organism>
<dbReference type="AlphaFoldDB" id="A0A1A8WSM7"/>
<evidence type="ECO:0000313" key="1">
    <source>
        <dbReference type="EMBL" id="SBS94859.1"/>
    </source>
</evidence>
<sequence>MNPPNDELKKIVGMLQQNYAKAFVSYDSGIAIFKGIDYCHILITLLKLIKEEYTYNAKFCKKGLFWETYIELSTIRKWIHYKMSKKNMPHNVYEYESERSNERTEKIISSSLNRRINIPYETLRTS</sequence>
<dbReference type="Proteomes" id="UP000078560">
    <property type="component" value="Unassembled WGS sequence"/>
</dbReference>
<reference evidence="2" key="1">
    <citation type="submission" date="2016-05" db="EMBL/GenBank/DDBJ databases">
        <authorList>
            <person name="Naeem Raeece"/>
        </authorList>
    </citation>
    <scope>NUCLEOTIDE SEQUENCE [LARGE SCALE GENOMIC DNA]</scope>
</reference>
<evidence type="ECO:0000313" key="2">
    <source>
        <dbReference type="Proteomes" id="UP000078560"/>
    </source>
</evidence>
<proteinExistence type="predicted"/>
<gene>
    <name evidence="1" type="ORF">POVCU2_0091140</name>
</gene>
<accession>A0A1A8WSM7</accession>